<reference evidence="3" key="1">
    <citation type="submission" date="2019-01" db="EMBL/GenBank/DDBJ databases">
        <title>Anaerobic oxidation of ethane by archaea from a marine hydrocarbon seep.</title>
        <authorList>
            <person name="Musat F."/>
        </authorList>
    </citation>
    <scope>NUCLEOTIDE SEQUENCE [LARGE SCALE GENOMIC DNA]</scope>
</reference>
<feature type="region of interest" description="Disordered" evidence="1">
    <location>
        <begin position="93"/>
        <end position="121"/>
    </location>
</feature>
<dbReference type="Proteomes" id="UP000291831">
    <property type="component" value="Unassembled WGS sequence"/>
</dbReference>
<proteinExistence type="predicted"/>
<comment type="caution">
    <text evidence="2">The sequence shown here is derived from an EMBL/GenBank/DDBJ whole genome shotgun (WGS) entry which is preliminary data.</text>
</comment>
<dbReference type="AlphaFoldDB" id="A0A8B3S3M8"/>
<organism evidence="2 3">
    <name type="scientific">Candidatus Argoarchaeum ethanivorans</name>
    <dbReference type="NCBI Taxonomy" id="2608793"/>
    <lineage>
        <taxon>Archaea</taxon>
        <taxon>Methanobacteriati</taxon>
        <taxon>Methanobacteriota</taxon>
        <taxon>Stenosarchaea group</taxon>
        <taxon>Methanomicrobia</taxon>
        <taxon>Methanosarcinales</taxon>
        <taxon>Methanosarcinales incertae sedis</taxon>
        <taxon>GOM Arc I cluster</taxon>
        <taxon>Candidatus Argoarchaeum</taxon>
    </lineage>
</organism>
<evidence type="ECO:0000313" key="3">
    <source>
        <dbReference type="Proteomes" id="UP000291831"/>
    </source>
</evidence>
<evidence type="ECO:0000256" key="1">
    <source>
        <dbReference type="SAM" id="MobiDB-lite"/>
    </source>
</evidence>
<feature type="compositionally biased region" description="Basic and acidic residues" evidence="1">
    <location>
        <begin position="9"/>
        <end position="25"/>
    </location>
</feature>
<protein>
    <submittedName>
        <fullName evidence="2">Uncharacterized protein</fullName>
    </submittedName>
</protein>
<evidence type="ECO:0000313" key="2">
    <source>
        <dbReference type="EMBL" id="RZB31469.1"/>
    </source>
</evidence>
<gene>
    <name evidence="2" type="ORF">AEth_00648</name>
</gene>
<sequence>MQHAARTIQKADKPRVMETKTRRSKEDGTWARTEILFWITGFTLKWTQSMKTSGIKTTTASPLHDSQVDHSKWFIGIKATPVLNKGYDATIKRATRGASQISRERETSGWRERSPDDDRTL</sequence>
<name>A0A8B3S3M8_9EURY</name>
<feature type="region of interest" description="Disordered" evidence="1">
    <location>
        <begin position="1"/>
        <end position="25"/>
    </location>
</feature>
<feature type="compositionally biased region" description="Basic and acidic residues" evidence="1">
    <location>
        <begin position="102"/>
        <end position="121"/>
    </location>
</feature>
<accession>A0A8B3S3M8</accession>
<dbReference type="EMBL" id="RPGO01000013">
    <property type="protein sequence ID" value="RZB31469.1"/>
    <property type="molecule type" value="Genomic_DNA"/>
</dbReference>